<dbReference type="VEuPathDB" id="FungiDB:FOZG_14612"/>
<dbReference type="InterPro" id="IPR002938">
    <property type="entry name" value="FAD-bd"/>
</dbReference>
<evidence type="ECO:0000256" key="2">
    <source>
        <dbReference type="ARBA" id="ARBA00022827"/>
    </source>
</evidence>
<reference evidence="6" key="1">
    <citation type="submission" date="2016-09" db="EMBL/GenBank/DDBJ databases">
        <authorList>
            <person name="Guldener U."/>
        </authorList>
    </citation>
    <scope>NUCLEOTIDE SEQUENCE [LARGE SCALE GENOMIC DNA]</scope>
    <source>
        <strain evidence="6">V64-1</strain>
    </source>
</reference>
<keyword evidence="2" id="KW-0274">FAD</keyword>
<dbReference type="VEuPathDB" id="FungiDB:FOZG_00023"/>
<keyword evidence="1" id="KW-0285">Flavoprotein</keyword>
<dbReference type="VEuPathDB" id="FungiDB:FOIG_16019"/>
<dbReference type="EMBL" id="FMJY01000007">
    <property type="protein sequence ID" value="SCO88872.1"/>
    <property type="molecule type" value="Genomic_DNA"/>
</dbReference>
<accession>A0A2H3TJM5</accession>
<dbReference type="AlphaFoldDB" id="A0A2H3TJM5"/>
<dbReference type="VEuPathDB" id="FungiDB:FOMG_16267"/>
<dbReference type="PANTHER" id="PTHR43004">
    <property type="entry name" value="TRK SYSTEM POTASSIUM UPTAKE PROTEIN"/>
    <property type="match status" value="1"/>
</dbReference>
<sequence length="434" mass="48369">METTDVIIVGAGPSGLALALAPAEPPPVFGVCPAQNRVRRYVVSRGSGFYGGILHYRIHYAAKWVAANLRITIPTPKSHPYFPLWKLGYEPEEVWDIFWPEGFQFEYELTSETFWEEAERDALKQLEARMEPHLTIPAARLRVTNQWSHNRTILIGDAAHVFPLFGAQGIANGIRDSFALSWRLALLCDESLCTKLSLQPHKLLDDWALERRKGVDDAMTMTMRNGLLLSNKSGYIAAFLSVLGSVLGYLPRLRDCIARRALMDNDGYAGLDRGFFLTDQHGAGKTTQIWVKMADGTVLLSDHIFREPTSILTVLALGSVTAQEASELKQVIDAGGLPPNILAENVVILRGDESPYNSVTAPWISELFPCRPDDLEKMGVSLLRGYDPASFRRRFHSSTRYVLVRPDFIVFSQAKSIEELAGQLGQAKKLLAQK</sequence>
<keyword evidence="3" id="KW-0560">Oxidoreductase</keyword>
<dbReference type="GO" id="GO:0016709">
    <property type="term" value="F:oxidoreductase activity, acting on paired donors, with incorporation or reduction of molecular oxygen, NAD(P)H as one donor, and incorporation of one atom of oxygen"/>
    <property type="evidence" value="ECO:0007669"/>
    <property type="project" value="UniProtKB-ARBA"/>
</dbReference>
<dbReference type="InterPro" id="IPR036188">
    <property type="entry name" value="FAD/NAD-bd_sf"/>
</dbReference>
<evidence type="ECO:0000256" key="1">
    <source>
        <dbReference type="ARBA" id="ARBA00022630"/>
    </source>
</evidence>
<name>A0A2H3TJM5_FUSOX</name>
<evidence type="ECO:0000256" key="3">
    <source>
        <dbReference type="ARBA" id="ARBA00023002"/>
    </source>
</evidence>
<dbReference type="VEuPathDB" id="FungiDB:FOC4_g10003390"/>
<dbReference type="Pfam" id="PF01494">
    <property type="entry name" value="FAD_binding_3"/>
    <property type="match status" value="1"/>
</dbReference>
<dbReference type="Gene3D" id="3.50.50.60">
    <property type="entry name" value="FAD/NAD(P)-binding domain"/>
    <property type="match status" value="1"/>
</dbReference>
<dbReference type="Proteomes" id="UP000219369">
    <property type="component" value="Unassembled WGS sequence"/>
</dbReference>
<evidence type="ECO:0000313" key="5">
    <source>
        <dbReference type="EMBL" id="SCO88872.1"/>
    </source>
</evidence>
<proteinExistence type="predicted"/>
<dbReference type="PANTHER" id="PTHR43004:SF17">
    <property type="entry name" value="PUTATIVE-RELATED"/>
    <property type="match status" value="1"/>
</dbReference>
<dbReference type="VEuPathDB" id="FungiDB:FOC1_g10004401"/>
<dbReference type="GO" id="GO:0071949">
    <property type="term" value="F:FAD binding"/>
    <property type="evidence" value="ECO:0007669"/>
    <property type="project" value="InterPro"/>
</dbReference>
<protein>
    <recommendedName>
        <fullName evidence="4">FAD-binding domain-containing protein</fullName>
    </recommendedName>
</protein>
<evidence type="ECO:0000259" key="4">
    <source>
        <dbReference type="Pfam" id="PF01494"/>
    </source>
</evidence>
<dbReference type="InterPro" id="IPR050641">
    <property type="entry name" value="RIFMO-like"/>
</dbReference>
<dbReference type="OrthoDB" id="2096480at2759"/>
<organism evidence="5 6">
    <name type="scientific">Fusarium oxysporum</name>
    <name type="common">Fusarium vascular wilt</name>
    <dbReference type="NCBI Taxonomy" id="5507"/>
    <lineage>
        <taxon>Eukaryota</taxon>
        <taxon>Fungi</taxon>
        <taxon>Dikarya</taxon>
        <taxon>Ascomycota</taxon>
        <taxon>Pezizomycotina</taxon>
        <taxon>Sordariomycetes</taxon>
        <taxon>Hypocreomycetidae</taxon>
        <taxon>Hypocreales</taxon>
        <taxon>Nectriaceae</taxon>
        <taxon>Fusarium</taxon>
        <taxon>Fusarium oxysporum species complex</taxon>
    </lineage>
</organism>
<evidence type="ECO:0000313" key="6">
    <source>
        <dbReference type="Proteomes" id="UP000219369"/>
    </source>
</evidence>
<gene>
    <name evidence="5" type="ORF">FRV6_13000</name>
</gene>
<dbReference type="SUPFAM" id="SSF51905">
    <property type="entry name" value="FAD/NAD(P)-binding domain"/>
    <property type="match status" value="1"/>
</dbReference>
<feature type="domain" description="FAD-binding" evidence="4">
    <location>
        <begin position="138"/>
        <end position="188"/>
    </location>
</feature>